<keyword evidence="1" id="KW-0812">Transmembrane</keyword>
<sequence length="57" mass="6567">MKTIITDPNIMYTIIAINMTIIGLTSLADMKSIIGIDYGRFLLTKYKLFGMIRIYYV</sequence>
<proteinExistence type="predicted"/>
<keyword evidence="1" id="KW-0472">Membrane</keyword>
<dbReference type="RefSeq" id="WP_390195310.1">
    <property type="nucleotide sequence ID" value="NZ_JBHSDV010000001.1"/>
</dbReference>
<evidence type="ECO:0000313" key="3">
    <source>
        <dbReference type="Proteomes" id="UP001595880"/>
    </source>
</evidence>
<protein>
    <submittedName>
        <fullName evidence="2">Uncharacterized protein</fullName>
    </submittedName>
</protein>
<accession>A0ABV8VU69</accession>
<organism evidence="2 3">
    <name type="scientific">Gracilibacillus marinus</name>
    <dbReference type="NCBI Taxonomy" id="630535"/>
    <lineage>
        <taxon>Bacteria</taxon>
        <taxon>Bacillati</taxon>
        <taxon>Bacillota</taxon>
        <taxon>Bacilli</taxon>
        <taxon>Bacillales</taxon>
        <taxon>Bacillaceae</taxon>
        <taxon>Gracilibacillus</taxon>
    </lineage>
</organism>
<name>A0ABV8VU69_9BACI</name>
<evidence type="ECO:0000256" key="1">
    <source>
        <dbReference type="SAM" id="Phobius"/>
    </source>
</evidence>
<gene>
    <name evidence="2" type="ORF">ACFOZ1_02080</name>
</gene>
<dbReference type="Proteomes" id="UP001595880">
    <property type="component" value="Unassembled WGS sequence"/>
</dbReference>
<reference evidence="3" key="1">
    <citation type="journal article" date="2019" name="Int. J. Syst. Evol. Microbiol.">
        <title>The Global Catalogue of Microorganisms (GCM) 10K type strain sequencing project: providing services to taxonomists for standard genome sequencing and annotation.</title>
        <authorList>
            <consortium name="The Broad Institute Genomics Platform"/>
            <consortium name="The Broad Institute Genome Sequencing Center for Infectious Disease"/>
            <person name="Wu L."/>
            <person name="Ma J."/>
        </authorList>
    </citation>
    <scope>NUCLEOTIDE SEQUENCE [LARGE SCALE GENOMIC DNA]</scope>
    <source>
        <strain evidence="3">KACC 14058</strain>
    </source>
</reference>
<keyword evidence="1" id="KW-1133">Transmembrane helix</keyword>
<keyword evidence="3" id="KW-1185">Reference proteome</keyword>
<dbReference type="EMBL" id="JBHSDV010000001">
    <property type="protein sequence ID" value="MFC4386591.1"/>
    <property type="molecule type" value="Genomic_DNA"/>
</dbReference>
<feature type="transmembrane region" description="Helical" evidence="1">
    <location>
        <begin position="12"/>
        <end position="30"/>
    </location>
</feature>
<evidence type="ECO:0000313" key="2">
    <source>
        <dbReference type="EMBL" id="MFC4386591.1"/>
    </source>
</evidence>
<comment type="caution">
    <text evidence="2">The sequence shown here is derived from an EMBL/GenBank/DDBJ whole genome shotgun (WGS) entry which is preliminary data.</text>
</comment>